<dbReference type="Proteomes" id="UP000198885">
    <property type="component" value="Unassembled WGS sequence"/>
</dbReference>
<dbReference type="STRING" id="641238.SAMN04490244_11215"/>
<dbReference type="PROSITE" id="PS51257">
    <property type="entry name" value="PROKAR_LIPOPROTEIN"/>
    <property type="match status" value="1"/>
</dbReference>
<proteinExistence type="predicted"/>
<accession>A0A1H9WNY2</accession>
<evidence type="ECO:0000313" key="1">
    <source>
        <dbReference type="EMBL" id="SES35595.1"/>
    </source>
</evidence>
<gene>
    <name evidence="1" type="ORF">SAMN04490244_11215</name>
</gene>
<dbReference type="RefSeq" id="WP_092695788.1">
    <property type="nucleotide sequence ID" value="NZ_FOGU01000012.1"/>
</dbReference>
<dbReference type="OrthoDB" id="7866385at2"/>
<reference evidence="1 2" key="1">
    <citation type="submission" date="2016-10" db="EMBL/GenBank/DDBJ databases">
        <authorList>
            <person name="de Groot N.N."/>
        </authorList>
    </citation>
    <scope>NUCLEOTIDE SEQUENCE [LARGE SCALE GENOMIC DNA]</scope>
    <source>
        <strain evidence="1 2">DSM 23042</strain>
    </source>
</reference>
<sequence>MIGRGPALGLVLGASLVACTESSVPPAGGAGGQFASMRAPCTAQAARFATPVEIRDEIQTGGGPILTLMAGGTRYTCRREPDGSVTVFSEYAN</sequence>
<dbReference type="AlphaFoldDB" id="A0A1H9WNY2"/>
<protein>
    <submittedName>
        <fullName evidence="1">Uncharacterized protein</fullName>
    </submittedName>
</protein>
<keyword evidence="2" id="KW-1185">Reference proteome</keyword>
<dbReference type="EMBL" id="FOGU01000012">
    <property type="protein sequence ID" value="SES35595.1"/>
    <property type="molecule type" value="Genomic_DNA"/>
</dbReference>
<name>A0A1H9WNY2_9RHOB</name>
<organism evidence="1 2">
    <name type="scientific">Tranquillimonas rosea</name>
    <dbReference type="NCBI Taxonomy" id="641238"/>
    <lineage>
        <taxon>Bacteria</taxon>
        <taxon>Pseudomonadati</taxon>
        <taxon>Pseudomonadota</taxon>
        <taxon>Alphaproteobacteria</taxon>
        <taxon>Rhodobacterales</taxon>
        <taxon>Roseobacteraceae</taxon>
        <taxon>Tranquillimonas</taxon>
    </lineage>
</organism>
<evidence type="ECO:0000313" key="2">
    <source>
        <dbReference type="Proteomes" id="UP000198885"/>
    </source>
</evidence>